<evidence type="ECO:0000313" key="3">
    <source>
        <dbReference type="EMBL" id="KAK9840228.1"/>
    </source>
</evidence>
<dbReference type="InterPro" id="IPR036291">
    <property type="entry name" value="NAD(P)-bd_dom_sf"/>
</dbReference>
<dbReference type="SUPFAM" id="SSF51735">
    <property type="entry name" value="NAD(P)-binding Rossmann-fold domains"/>
    <property type="match status" value="1"/>
</dbReference>
<dbReference type="Pfam" id="PF13460">
    <property type="entry name" value="NAD_binding_10"/>
    <property type="match status" value="1"/>
</dbReference>
<organism evidence="3 4">
    <name type="scientific">Apatococcus lobatus</name>
    <dbReference type="NCBI Taxonomy" id="904363"/>
    <lineage>
        <taxon>Eukaryota</taxon>
        <taxon>Viridiplantae</taxon>
        <taxon>Chlorophyta</taxon>
        <taxon>core chlorophytes</taxon>
        <taxon>Trebouxiophyceae</taxon>
        <taxon>Chlorellales</taxon>
        <taxon>Chlorellaceae</taxon>
        <taxon>Apatococcus</taxon>
    </lineage>
</organism>
<sequence length="313" mass="33215">MAALGSRISCPGPHVCNQRCSTGLSLLPSRTRPNRRWQRARAPQITRAQDDSSPSDAEVVPLTTFPASRASAPGSRWEGLTAVVAGATGGTGRALVSRLLAEGVPTTALVRNPADAASRLPRMQSNLRVVKGDVYQLATLPPAVEGSNVMIIATGTRPALDPLGPFSVDYQGTLNLVAVAKQKGIKHIVLVSSIGVDDLFFPLNLFFGVLFFKKRAEEELQRSGITYTIVRPGGLQDTLREGQTRPGGIVMRGPDAFGLPPRATPGGILRSQVADVCVEALVEPAARDKVVEVIANSETPLLPMSQLFQGVVI</sequence>
<proteinExistence type="predicted"/>
<protein>
    <recommendedName>
        <fullName evidence="2">NAD(P)-binding domain-containing protein</fullName>
    </recommendedName>
</protein>
<dbReference type="Proteomes" id="UP001438707">
    <property type="component" value="Unassembled WGS sequence"/>
</dbReference>
<evidence type="ECO:0000259" key="2">
    <source>
        <dbReference type="Pfam" id="PF13460"/>
    </source>
</evidence>
<comment type="caution">
    <text evidence="3">The sequence shown here is derived from an EMBL/GenBank/DDBJ whole genome shotgun (WGS) entry which is preliminary data.</text>
</comment>
<dbReference type="AlphaFoldDB" id="A0AAW1S3Q3"/>
<dbReference type="InterPro" id="IPR016040">
    <property type="entry name" value="NAD(P)-bd_dom"/>
</dbReference>
<evidence type="ECO:0000256" key="1">
    <source>
        <dbReference type="SAM" id="MobiDB-lite"/>
    </source>
</evidence>
<gene>
    <name evidence="3" type="ORF">WJX74_005949</name>
</gene>
<reference evidence="3 4" key="1">
    <citation type="journal article" date="2024" name="Nat. Commun.">
        <title>Phylogenomics reveals the evolutionary origins of lichenization in chlorophyte algae.</title>
        <authorList>
            <person name="Puginier C."/>
            <person name="Libourel C."/>
            <person name="Otte J."/>
            <person name="Skaloud P."/>
            <person name="Haon M."/>
            <person name="Grisel S."/>
            <person name="Petersen M."/>
            <person name="Berrin J.G."/>
            <person name="Delaux P.M."/>
            <person name="Dal Grande F."/>
            <person name="Keller J."/>
        </authorList>
    </citation>
    <scope>NUCLEOTIDE SEQUENCE [LARGE SCALE GENOMIC DNA]</scope>
    <source>
        <strain evidence="3 4">SAG 2145</strain>
    </source>
</reference>
<accession>A0AAW1S3Q3</accession>
<evidence type="ECO:0000313" key="4">
    <source>
        <dbReference type="Proteomes" id="UP001438707"/>
    </source>
</evidence>
<dbReference type="PANTHER" id="PTHR15020">
    <property type="entry name" value="FLAVIN REDUCTASE-RELATED"/>
    <property type="match status" value="1"/>
</dbReference>
<feature type="region of interest" description="Disordered" evidence="1">
    <location>
        <begin position="27"/>
        <end position="58"/>
    </location>
</feature>
<dbReference type="PANTHER" id="PTHR15020:SF42">
    <property type="entry name" value="NAD(P)-BINDING DOMAIN-CONTAINING PROTEIN"/>
    <property type="match status" value="1"/>
</dbReference>
<keyword evidence="4" id="KW-1185">Reference proteome</keyword>
<name>A0AAW1S3Q3_9CHLO</name>
<dbReference type="EMBL" id="JALJOS010000004">
    <property type="protein sequence ID" value="KAK9840228.1"/>
    <property type="molecule type" value="Genomic_DNA"/>
</dbReference>
<feature type="domain" description="NAD(P)-binding" evidence="2">
    <location>
        <begin position="86"/>
        <end position="284"/>
    </location>
</feature>
<dbReference type="CDD" id="cd05243">
    <property type="entry name" value="SDR_a5"/>
    <property type="match status" value="1"/>
</dbReference>
<dbReference type="Gene3D" id="3.40.50.720">
    <property type="entry name" value="NAD(P)-binding Rossmann-like Domain"/>
    <property type="match status" value="1"/>
</dbReference>